<dbReference type="EMBL" id="KK107467">
    <property type="protein sequence ID" value="EZA50245.1"/>
    <property type="molecule type" value="Genomic_DNA"/>
</dbReference>
<accession>A0A026W2C8</accession>
<evidence type="ECO:0000313" key="2">
    <source>
        <dbReference type="Proteomes" id="UP000053097"/>
    </source>
</evidence>
<gene>
    <name evidence="1" type="ORF">X777_11083</name>
</gene>
<evidence type="ECO:0000313" key="1">
    <source>
        <dbReference type="EMBL" id="EZA50245.1"/>
    </source>
</evidence>
<organism evidence="1 2">
    <name type="scientific">Ooceraea biroi</name>
    <name type="common">Clonal raider ant</name>
    <name type="synonym">Cerapachys biroi</name>
    <dbReference type="NCBI Taxonomy" id="2015173"/>
    <lineage>
        <taxon>Eukaryota</taxon>
        <taxon>Metazoa</taxon>
        <taxon>Ecdysozoa</taxon>
        <taxon>Arthropoda</taxon>
        <taxon>Hexapoda</taxon>
        <taxon>Insecta</taxon>
        <taxon>Pterygota</taxon>
        <taxon>Neoptera</taxon>
        <taxon>Endopterygota</taxon>
        <taxon>Hymenoptera</taxon>
        <taxon>Apocrita</taxon>
        <taxon>Aculeata</taxon>
        <taxon>Formicoidea</taxon>
        <taxon>Formicidae</taxon>
        <taxon>Dorylinae</taxon>
        <taxon>Ooceraea</taxon>
    </lineage>
</organism>
<dbReference type="Proteomes" id="UP000053097">
    <property type="component" value="Unassembled WGS sequence"/>
</dbReference>
<dbReference type="AlphaFoldDB" id="A0A026W2C8"/>
<name>A0A026W2C8_OOCBI</name>
<feature type="non-terminal residue" evidence="1">
    <location>
        <position position="1"/>
    </location>
</feature>
<reference evidence="1 2" key="1">
    <citation type="journal article" date="2014" name="Curr. Biol.">
        <title>The genome of the clonal raider ant Cerapachys biroi.</title>
        <authorList>
            <person name="Oxley P.R."/>
            <person name="Ji L."/>
            <person name="Fetter-Pruneda I."/>
            <person name="McKenzie S.K."/>
            <person name="Li C."/>
            <person name="Hu H."/>
            <person name="Zhang G."/>
            <person name="Kronauer D.J."/>
        </authorList>
    </citation>
    <scope>NUCLEOTIDE SEQUENCE [LARGE SCALE GENOMIC DNA]</scope>
</reference>
<sequence>CFSPSSSWLLDLPKNQKGYRDRRDITATHLLHHNHLVIIECRCTRKRVSTGNCSSVFALLALRSISVTLCDHSASDDAIQTPIVHRLCAPQTGNREIRHLPSLVAAPQNCIYRRVVVHCPSARKTSHRLCMSKIDGSISVPFARDRSAVQQTWQKQRGASFLNSHQHCFSVTDAPDTDIDFPRATAFTRDR</sequence>
<keyword evidence="2" id="KW-1185">Reference proteome</keyword>
<protein>
    <submittedName>
        <fullName evidence="1">Uncharacterized protein</fullName>
    </submittedName>
</protein>
<proteinExistence type="predicted"/>